<dbReference type="SMART" id="SM00271">
    <property type="entry name" value="DnaJ"/>
    <property type="match status" value="1"/>
</dbReference>
<accession>A0A075AYG1</accession>
<dbReference type="GO" id="GO:0051087">
    <property type="term" value="F:protein-folding chaperone binding"/>
    <property type="evidence" value="ECO:0007669"/>
    <property type="project" value="InterPro"/>
</dbReference>
<dbReference type="GO" id="GO:0051259">
    <property type="term" value="P:protein complex oligomerization"/>
    <property type="evidence" value="ECO:0007669"/>
    <property type="project" value="InterPro"/>
</dbReference>
<dbReference type="InterPro" id="IPR036869">
    <property type="entry name" value="J_dom_sf"/>
</dbReference>
<feature type="domain" description="J" evidence="4">
    <location>
        <begin position="9"/>
        <end position="75"/>
    </location>
</feature>
<dbReference type="SUPFAM" id="SSF46565">
    <property type="entry name" value="Chaperone J-domain"/>
    <property type="match status" value="1"/>
</dbReference>
<keyword evidence="2" id="KW-0143">Chaperone</keyword>
<feature type="non-terminal residue" evidence="5">
    <location>
        <position position="1"/>
    </location>
</feature>
<dbReference type="Pfam" id="PF07743">
    <property type="entry name" value="HSCB_C"/>
    <property type="match status" value="1"/>
</dbReference>
<gene>
    <name evidence="5" type="ORF">O9G_003019</name>
</gene>
<dbReference type="STRING" id="988480.A0A075AYG1"/>
<dbReference type="AlphaFoldDB" id="A0A075AYG1"/>
<evidence type="ECO:0000259" key="4">
    <source>
        <dbReference type="SMART" id="SM00271"/>
    </source>
</evidence>
<dbReference type="PANTHER" id="PTHR14021:SF15">
    <property type="entry name" value="IRON-SULFUR CLUSTER CO-CHAPERONE PROTEIN HSCB"/>
    <property type="match status" value="1"/>
</dbReference>
<keyword evidence="6" id="KW-1185">Reference proteome</keyword>
<protein>
    <submittedName>
        <fullName evidence="5">Co-chaperone Hsc20 domain-containing protein</fullName>
    </submittedName>
</protein>
<evidence type="ECO:0000256" key="3">
    <source>
        <dbReference type="SAM" id="Coils"/>
    </source>
</evidence>
<dbReference type="GO" id="GO:0001671">
    <property type="term" value="F:ATPase activator activity"/>
    <property type="evidence" value="ECO:0007669"/>
    <property type="project" value="InterPro"/>
</dbReference>
<proteinExistence type="inferred from homology"/>
<dbReference type="HOGENOM" id="CLU_068529_0_3_1"/>
<dbReference type="OrthoDB" id="448954at2759"/>
<dbReference type="NCBIfam" id="TIGR00714">
    <property type="entry name" value="hscB"/>
    <property type="match status" value="1"/>
</dbReference>
<evidence type="ECO:0000256" key="1">
    <source>
        <dbReference type="ARBA" id="ARBA00010476"/>
    </source>
</evidence>
<dbReference type="InterPro" id="IPR036386">
    <property type="entry name" value="HscB_C_sf"/>
</dbReference>
<dbReference type="PANTHER" id="PTHR14021">
    <property type="entry name" value="IRON-SULFUR CLUSTER CO-CHAPERONE PROTEIN HSCB"/>
    <property type="match status" value="1"/>
</dbReference>
<dbReference type="InterPro" id="IPR001623">
    <property type="entry name" value="DnaJ_domain"/>
</dbReference>
<sequence length="174" mass="20636">IQKLPQNTFTYFELLNSGLVESRIDRIKLRNRFLALQRQVHPDNFSSADSDQKNISEGISSLINKAYQTLSDPILTIEYVLEINGKNTREDARFVDTEYLASVMEKMEEIEECEEVGMCKELMKEQLKEMKELEDKMHDCLERRDYLKCQSYLTMYYYKRRAFNACSEKLDELQ</sequence>
<comment type="similarity">
    <text evidence="1">Belongs to the HscB family.</text>
</comment>
<dbReference type="OMA" id="CKNTRTE"/>
<dbReference type="EMBL" id="KE560847">
    <property type="protein sequence ID" value="EPZ35365.1"/>
    <property type="molecule type" value="Genomic_DNA"/>
</dbReference>
<evidence type="ECO:0000313" key="5">
    <source>
        <dbReference type="EMBL" id="EPZ35365.1"/>
    </source>
</evidence>
<dbReference type="InterPro" id="IPR009073">
    <property type="entry name" value="HscB_oligo_C"/>
</dbReference>
<dbReference type="GO" id="GO:0005739">
    <property type="term" value="C:mitochondrion"/>
    <property type="evidence" value="ECO:0007669"/>
    <property type="project" value="TreeGrafter"/>
</dbReference>
<dbReference type="Gene3D" id="1.20.1280.20">
    <property type="entry name" value="HscB, C-terminal domain"/>
    <property type="match status" value="1"/>
</dbReference>
<name>A0A075AYG1_ROZAC</name>
<organism evidence="5 6">
    <name type="scientific">Rozella allomycis (strain CSF55)</name>
    <dbReference type="NCBI Taxonomy" id="988480"/>
    <lineage>
        <taxon>Eukaryota</taxon>
        <taxon>Fungi</taxon>
        <taxon>Fungi incertae sedis</taxon>
        <taxon>Cryptomycota</taxon>
        <taxon>Cryptomycota incertae sedis</taxon>
        <taxon>Rozella</taxon>
    </lineage>
</organism>
<feature type="coiled-coil region" evidence="3">
    <location>
        <begin position="116"/>
        <end position="150"/>
    </location>
</feature>
<reference evidence="5 6" key="1">
    <citation type="journal article" date="2013" name="Curr. Biol.">
        <title>Shared signatures of parasitism and phylogenomics unite Cryptomycota and microsporidia.</title>
        <authorList>
            <person name="James T.Y."/>
            <person name="Pelin A."/>
            <person name="Bonen L."/>
            <person name="Ahrendt S."/>
            <person name="Sain D."/>
            <person name="Corradi N."/>
            <person name="Stajich J.E."/>
        </authorList>
    </citation>
    <scope>NUCLEOTIDE SEQUENCE [LARGE SCALE GENOMIC DNA]</scope>
    <source>
        <strain evidence="5 6">CSF55</strain>
    </source>
</reference>
<keyword evidence="3" id="KW-0175">Coiled coil</keyword>
<dbReference type="CDD" id="cd06257">
    <property type="entry name" value="DnaJ"/>
    <property type="match status" value="1"/>
</dbReference>
<dbReference type="SUPFAM" id="SSF47144">
    <property type="entry name" value="HSC20 (HSCB), C-terminal oligomerisation domain"/>
    <property type="match status" value="1"/>
</dbReference>
<dbReference type="InterPro" id="IPR004640">
    <property type="entry name" value="HscB"/>
</dbReference>
<dbReference type="Proteomes" id="UP000030755">
    <property type="component" value="Unassembled WGS sequence"/>
</dbReference>
<dbReference type="Gene3D" id="1.10.287.110">
    <property type="entry name" value="DnaJ domain"/>
    <property type="match status" value="1"/>
</dbReference>
<dbReference type="GO" id="GO:0044571">
    <property type="term" value="P:[2Fe-2S] cluster assembly"/>
    <property type="evidence" value="ECO:0007669"/>
    <property type="project" value="InterPro"/>
</dbReference>
<evidence type="ECO:0000313" key="6">
    <source>
        <dbReference type="Proteomes" id="UP000030755"/>
    </source>
</evidence>
<evidence type="ECO:0000256" key="2">
    <source>
        <dbReference type="ARBA" id="ARBA00023186"/>
    </source>
</evidence>